<evidence type="ECO:0000313" key="2">
    <source>
        <dbReference type="EMBL" id="MEV0709064.1"/>
    </source>
</evidence>
<dbReference type="EMBL" id="JBFAKC010000006">
    <property type="protein sequence ID" value="MEV0709064.1"/>
    <property type="molecule type" value="Genomic_DNA"/>
</dbReference>
<feature type="transmembrane region" description="Helical" evidence="1">
    <location>
        <begin position="180"/>
        <end position="198"/>
    </location>
</feature>
<feature type="transmembrane region" description="Helical" evidence="1">
    <location>
        <begin position="66"/>
        <end position="91"/>
    </location>
</feature>
<gene>
    <name evidence="2" type="ORF">AB0I48_16005</name>
</gene>
<keyword evidence="1" id="KW-1133">Transmembrane helix</keyword>
<comment type="caution">
    <text evidence="2">The sequence shown here is derived from an EMBL/GenBank/DDBJ whole genome shotgun (WGS) entry which is preliminary data.</text>
</comment>
<feature type="transmembrane region" description="Helical" evidence="1">
    <location>
        <begin position="204"/>
        <end position="224"/>
    </location>
</feature>
<feature type="transmembrane region" description="Helical" evidence="1">
    <location>
        <begin position="27"/>
        <end position="46"/>
    </location>
</feature>
<accession>A0ABV3FUG1</accession>
<feature type="transmembrane region" description="Helical" evidence="1">
    <location>
        <begin position="236"/>
        <end position="255"/>
    </location>
</feature>
<keyword evidence="1" id="KW-0812">Transmembrane</keyword>
<proteinExistence type="predicted"/>
<evidence type="ECO:0000313" key="3">
    <source>
        <dbReference type="Proteomes" id="UP001551695"/>
    </source>
</evidence>
<dbReference type="RefSeq" id="WP_357784321.1">
    <property type="nucleotide sequence ID" value="NZ_JBFAKC010000006.1"/>
</dbReference>
<reference evidence="2 3" key="1">
    <citation type="submission" date="2024-06" db="EMBL/GenBank/DDBJ databases">
        <title>The Natural Products Discovery Center: Release of the First 8490 Sequenced Strains for Exploring Actinobacteria Biosynthetic Diversity.</title>
        <authorList>
            <person name="Kalkreuter E."/>
            <person name="Kautsar S.A."/>
            <person name="Yang D."/>
            <person name="Bader C.D."/>
            <person name="Teijaro C.N."/>
            <person name="Fluegel L."/>
            <person name="Davis C.M."/>
            <person name="Simpson J.R."/>
            <person name="Lauterbach L."/>
            <person name="Steele A.D."/>
            <person name="Gui C."/>
            <person name="Meng S."/>
            <person name="Li G."/>
            <person name="Viehrig K."/>
            <person name="Ye F."/>
            <person name="Su P."/>
            <person name="Kiefer A.F."/>
            <person name="Nichols A."/>
            <person name="Cepeda A.J."/>
            <person name="Yan W."/>
            <person name="Fan B."/>
            <person name="Jiang Y."/>
            <person name="Adhikari A."/>
            <person name="Zheng C.-J."/>
            <person name="Schuster L."/>
            <person name="Cowan T.M."/>
            <person name="Smanski M.J."/>
            <person name="Chevrette M.G."/>
            <person name="De Carvalho L.P.S."/>
            <person name="Shen B."/>
        </authorList>
    </citation>
    <scope>NUCLEOTIDE SEQUENCE [LARGE SCALE GENOMIC DNA]</scope>
    <source>
        <strain evidence="2 3">NPDC050403</strain>
    </source>
</reference>
<name>A0ABV3FUG1_9NOCA</name>
<keyword evidence="3" id="KW-1185">Reference proteome</keyword>
<evidence type="ECO:0000256" key="1">
    <source>
        <dbReference type="SAM" id="Phobius"/>
    </source>
</evidence>
<feature type="transmembrane region" description="Helical" evidence="1">
    <location>
        <begin position="112"/>
        <end position="137"/>
    </location>
</feature>
<feature type="transmembrane region" description="Helical" evidence="1">
    <location>
        <begin position="149"/>
        <end position="173"/>
    </location>
</feature>
<dbReference type="Proteomes" id="UP001551695">
    <property type="component" value="Unassembled WGS sequence"/>
</dbReference>
<sequence length="260" mass="26189">MITLLPPDLVPAVNSELRKAATLRSNAMLAAVLPAVALVACLATSVRSGPADPDADPATGAASIGLYAAIAVTILAAAVFGAAGAGAEFRYHSMPVTALFTTDRDRLIASKLLVTGAIALTVAVAVELVGFACLLIFGRGKVEFGTQLVTVLGGGLLATTCWSLIGAGLALVLRKSGAAIAVLLGWLLIAEPLIWLIANAVGMGGVATLLPGSATIATVAVGSFPDSDILAPTPAAVVVLLLWTIACAGAGWWTLRTRDL</sequence>
<organism evidence="2 3">
    <name type="scientific">Nocardia aurea</name>
    <dbReference type="NCBI Taxonomy" id="2144174"/>
    <lineage>
        <taxon>Bacteria</taxon>
        <taxon>Bacillati</taxon>
        <taxon>Actinomycetota</taxon>
        <taxon>Actinomycetes</taxon>
        <taxon>Mycobacteriales</taxon>
        <taxon>Nocardiaceae</taxon>
        <taxon>Nocardia</taxon>
    </lineage>
</organism>
<protein>
    <submittedName>
        <fullName evidence="2">ABC transporter permease</fullName>
    </submittedName>
</protein>
<keyword evidence="1" id="KW-0472">Membrane</keyword>